<keyword evidence="4" id="KW-1185">Reference proteome</keyword>
<proteinExistence type="predicted"/>
<dbReference type="PROSITE" id="PS50914">
    <property type="entry name" value="BON"/>
    <property type="match status" value="1"/>
</dbReference>
<dbReference type="OrthoDB" id="3403070at2"/>
<evidence type="ECO:0000313" key="4">
    <source>
        <dbReference type="Proteomes" id="UP000319825"/>
    </source>
</evidence>
<evidence type="ECO:0000259" key="2">
    <source>
        <dbReference type="PROSITE" id="PS50914"/>
    </source>
</evidence>
<comment type="caution">
    <text evidence="3">The sequence shown here is derived from an EMBL/GenBank/DDBJ whole genome shotgun (WGS) entry which is preliminary data.</text>
</comment>
<evidence type="ECO:0000256" key="1">
    <source>
        <dbReference type="SAM" id="MobiDB-lite"/>
    </source>
</evidence>
<reference evidence="3 4" key="1">
    <citation type="submission" date="2019-07" db="EMBL/GenBank/DDBJ databases">
        <title>R&amp;d 2014.</title>
        <authorList>
            <person name="Klenk H.-P."/>
        </authorList>
    </citation>
    <scope>NUCLEOTIDE SEQUENCE [LARGE SCALE GENOMIC DNA]</scope>
    <source>
        <strain evidence="3 4">DSM 43868</strain>
    </source>
</reference>
<dbReference type="InterPro" id="IPR007055">
    <property type="entry name" value="BON_dom"/>
</dbReference>
<evidence type="ECO:0000313" key="3">
    <source>
        <dbReference type="EMBL" id="TWH69890.1"/>
    </source>
</evidence>
<dbReference type="Pfam" id="PF04972">
    <property type="entry name" value="BON"/>
    <property type="match status" value="1"/>
</dbReference>
<dbReference type="Proteomes" id="UP000319825">
    <property type="component" value="Unassembled WGS sequence"/>
</dbReference>
<dbReference type="AlphaFoldDB" id="A0A562IG09"/>
<dbReference type="EMBL" id="VLKE01000001">
    <property type="protein sequence ID" value="TWH69890.1"/>
    <property type="molecule type" value="Genomic_DNA"/>
</dbReference>
<feature type="domain" description="BON" evidence="2">
    <location>
        <begin position="22"/>
        <end position="90"/>
    </location>
</feature>
<sequence>MVMPWPYPDDRSWPDEPGPTDDDARIAAAVARRFGDGWTSRHRHVCIAVQNRVVILSGVVADPQTRRAAGELAWSVPDVVDVCNALRLAGPRR</sequence>
<accession>A0A562IG09</accession>
<gene>
    <name evidence="3" type="ORF">JD77_04907</name>
</gene>
<dbReference type="Gene3D" id="3.30.1340.30">
    <property type="match status" value="1"/>
</dbReference>
<protein>
    <submittedName>
        <fullName evidence="3">BON domain-containing protein</fullName>
    </submittedName>
</protein>
<feature type="region of interest" description="Disordered" evidence="1">
    <location>
        <begin position="1"/>
        <end position="22"/>
    </location>
</feature>
<organism evidence="3 4">
    <name type="scientific">Micromonospora olivasterospora</name>
    <dbReference type="NCBI Taxonomy" id="1880"/>
    <lineage>
        <taxon>Bacteria</taxon>
        <taxon>Bacillati</taxon>
        <taxon>Actinomycetota</taxon>
        <taxon>Actinomycetes</taxon>
        <taxon>Micromonosporales</taxon>
        <taxon>Micromonosporaceae</taxon>
        <taxon>Micromonospora</taxon>
    </lineage>
</organism>
<name>A0A562IG09_MICOL</name>